<dbReference type="EMBL" id="JACTNZ010000001">
    <property type="protein sequence ID" value="KAG5563817.1"/>
    <property type="molecule type" value="Genomic_DNA"/>
</dbReference>
<evidence type="ECO:0000259" key="3">
    <source>
        <dbReference type="PROSITE" id="PS51134"/>
    </source>
</evidence>
<feature type="transmembrane region" description="Helical" evidence="2">
    <location>
        <begin position="83"/>
        <end position="105"/>
    </location>
</feature>
<dbReference type="InterPro" id="IPR013137">
    <property type="entry name" value="Znf_TFIIB"/>
</dbReference>
<keyword evidence="2" id="KW-0472">Membrane</keyword>
<evidence type="ECO:0000313" key="4">
    <source>
        <dbReference type="EMBL" id="KAG5563817.1"/>
    </source>
</evidence>
<accession>A0AAV6LIL0</accession>
<evidence type="ECO:0000313" key="5">
    <source>
        <dbReference type="Proteomes" id="UP000823749"/>
    </source>
</evidence>
<evidence type="ECO:0000256" key="2">
    <source>
        <dbReference type="SAM" id="Phobius"/>
    </source>
</evidence>
<gene>
    <name evidence="4" type="ORF">RHGRI_000122</name>
</gene>
<keyword evidence="1" id="KW-0863">Zinc-finger</keyword>
<keyword evidence="1" id="KW-0479">Metal-binding</keyword>
<dbReference type="AlphaFoldDB" id="A0AAV6LIL0"/>
<keyword evidence="2" id="KW-1133">Transmembrane helix</keyword>
<dbReference type="SUPFAM" id="SSF57783">
    <property type="entry name" value="Zinc beta-ribbon"/>
    <property type="match status" value="1"/>
</dbReference>
<dbReference type="Proteomes" id="UP000823749">
    <property type="component" value="Chromosome 1"/>
</dbReference>
<proteinExistence type="predicted"/>
<sequence>MAGVYCSDCKRATEVVFDHLTGDIVCSECGLVLPGVPLDQVTWNRIGFEPTGPLALHVRPIQRGDSPSSSTGFLCRRRQLRHACVIVFVIFCFPDLVITLPRIYFLGNNAHFPGPSFNPPPRGWKKLWSLKCPPKDYTYYVVNSKQNAIATGENLFARKCSRVSFVRYFLRNCGVKFSSPMKFSSPINQVASSMKVVVGVVSLNTSSNSKMVE</sequence>
<keyword evidence="2" id="KW-0812">Transmembrane</keyword>
<dbReference type="GO" id="GO:0008270">
    <property type="term" value="F:zinc ion binding"/>
    <property type="evidence" value="ECO:0007669"/>
    <property type="project" value="UniProtKB-KW"/>
</dbReference>
<protein>
    <recommendedName>
        <fullName evidence="3">TFIIB-type domain-containing protein</fullName>
    </recommendedName>
</protein>
<dbReference type="Gene3D" id="2.20.25.10">
    <property type="match status" value="1"/>
</dbReference>
<comment type="caution">
    <text evidence="4">The sequence shown here is derived from an EMBL/GenBank/DDBJ whole genome shotgun (WGS) entry which is preliminary data.</text>
</comment>
<dbReference type="PROSITE" id="PS51134">
    <property type="entry name" value="ZF_TFIIB"/>
    <property type="match status" value="1"/>
</dbReference>
<reference evidence="4" key="1">
    <citation type="submission" date="2020-08" db="EMBL/GenBank/DDBJ databases">
        <title>Plant Genome Project.</title>
        <authorList>
            <person name="Zhang R.-G."/>
        </authorList>
    </citation>
    <scope>NUCLEOTIDE SEQUENCE</scope>
    <source>
        <strain evidence="4">WSP0</strain>
        <tissue evidence="4">Leaf</tissue>
    </source>
</reference>
<dbReference type="Pfam" id="PF08271">
    <property type="entry name" value="Zn_Ribbon_TF"/>
    <property type="match status" value="1"/>
</dbReference>
<feature type="domain" description="TFIIB-type" evidence="3">
    <location>
        <begin position="2"/>
        <end position="34"/>
    </location>
</feature>
<keyword evidence="1" id="KW-0862">Zinc</keyword>
<name>A0AAV6LIL0_9ERIC</name>
<organism evidence="4 5">
    <name type="scientific">Rhododendron griersonianum</name>
    <dbReference type="NCBI Taxonomy" id="479676"/>
    <lineage>
        <taxon>Eukaryota</taxon>
        <taxon>Viridiplantae</taxon>
        <taxon>Streptophyta</taxon>
        <taxon>Embryophyta</taxon>
        <taxon>Tracheophyta</taxon>
        <taxon>Spermatophyta</taxon>
        <taxon>Magnoliopsida</taxon>
        <taxon>eudicotyledons</taxon>
        <taxon>Gunneridae</taxon>
        <taxon>Pentapetalae</taxon>
        <taxon>asterids</taxon>
        <taxon>Ericales</taxon>
        <taxon>Ericaceae</taxon>
        <taxon>Ericoideae</taxon>
        <taxon>Rhodoreae</taxon>
        <taxon>Rhododendron</taxon>
    </lineage>
</organism>
<evidence type="ECO:0000256" key="1">
    <source>
        <dbReference type="PROSITE-ProRule" id="PRU00469"/>
    </source>
</evidence>
<keyword evidence="5" id="KW-1185">Reference proteome</keyword>